<proteinExistence type="predicted"/>
<gene>
    <name evidence="1" type="ORF">AKO1_014223</name>
</gene>
<evidence type="ECO:0000313" key="2">
    <source>
        <dbReference type="Proteomes" id="UP001431209"/>
    </source>
</evidence>
<dbReference type="Proteomes" id="UP001431209">
    <property type="component" value="Unassembled WGS sequence"/>
</dbReference>
<organism evidence="1 2">
    <name type="scientific">Acrasis kona</name>
    <dbReference type="NCBI Taxonomy" id="1008807"/>
    <lineage>
        <taxon>Eukaryota</taxon>
        <taxon>Discoba</taxon>
        <taxon>Heterolobosea</taxon>
        <taxon>Tetramitia</taxon>
        <taxon>Eutetramitia</taxon>
        <taxon>Acrasidae</taxon>
        <taxon>Acrasis</taxon>
    </lineage>
</organism>
<evidence type="ECO:0000313" key="1">
    <source>
        <dbReference type="EMBL" id="KAL0482833.1"/>
    </source>
</evidence>
<protein>
    <submittedName>
        <fullName evidence="1">Uncharacterized protein</fullName>
    </submittedName>
</protein>
<accession>A0AAW2Z0P0</accession>
<dbReference type="EMBL" id="JAOPGA020000896">
    <property type="protein sequence ID" value="KAL0482833.1"/>
    <property type="molecule type" value="Genomic_DNA"/>
</dbReference>
<dbReference type="AlphaFoldDB" id="A0AAW2Z0P0"/>
<sequence length="155" mass="17950">MNTAINSNNTDNIYSKRYEMLQHYKKEIADKKWTKLNLLLVGFKEIPQIEYKDLTLKYMEDNLYTCKGGAIVARNVHLHENKFDSTFLAEVDSMSAIKSTDTLVVRVDLQPESSNVEDICTSDYKMMKGDEILKCWEKGGCQYVFDKQLNETEKA</sequence>
<comment type="caution">
    <text evidence="1">The sequence shown here is derived from an EMBL/GenBank/DDBJ whole genome shotgun (WGS) entry which is preliminary data.</text>
</comment>
<name>A0AAW2Z0P0_9EUKA</name>
<reference evidence="1 2" key="1">
    <citation type="submission" date="2024-03" db="EMBL/GenBank/DDBJ databases">
        <title>The Acrasis kona genome and developmental transcriptomes reveal deep origins of eukaryotic multicellular pathways.</title>
        <authorList>
            <person name="Sheikh S."/>
            <person name="Fu C.-J."/>
            <person name="Brown M.W."/>
            <person name="Baldauf S.L."/>
        </authorList>
    </citation>
    <scope>NUCLEOTIDE SEQUENCE [LARGE SCALE GENOMIC DNA]</scope>
    <source>
        <strain evidence="1 2">ATCC MYA-3509</strain>
    </source>
</reference>
<keyword evidence="2" id="KW-1185">Reference proteome</keyword>
<feature type="non-terminal residue" evidence="1">
    <location>
        <position position="155"/>
    </location>
</feature>